<dbReference type="Gene3D" id="3.30.450.40">
    <property type="match status" value="1"/>
</dbReference>
<reference evidence="2" key="1">
    <citation type="journal article" date="2019" name="Int. J. Syst. Evol. Microbiol.">
        <title>The Global Catalogue of Microorganisms (GCM) 10K type strain sequencing project: providing services to taxonomists for standard genome sequencing and annotation.</title>
        <authorList>
            <consortium name="The Broad Institute Genomics Platform"/>
            <consortium name="The Broad Institute Genome Sequencing Center for Infectious Disease"/>
            <person name="Wu L."/>
            <person name="Ma J."/>
        </authorList>
    </citation>
    <scope>NUCLEOTIDE SEQUENCE [LARGE SCALE GENOMIC DNA]</scope>
    <source>
        <strain evidence="2">JCM 9377</strain>
    </source>
</reference>
<evidence type="ECO:0000313" key="1">
    <source>
        <dbReference type="EMBL" id="GAA3209336.1"/>
    </source>
</evidence>
<dbReference type="SUPFAM" id="SSF55781">
    <property type="entry name" value="GAF domain-like"/>
    <property type="match status" value="1"/>
</dbReference>
<dbReference type="Proteomes" id="UP001501237">
    <property type="component" value="Unassembled WGS sequence"/>
</dbReference>
<organism evidence="1 2">
    <name type="scientific">Actinocorallia longicatena</name>
    <dbReference type="NCBI Taxonomy" id="111803"/>
    <lineage>
        <taxon>Bacteria</taxon>
        <taxon>Bacillati</taxon>
        <taxon>Actinomycetota</taxon>
        <taxon>Actinomycetes</taxon>
        <taxon>Streptosporangiales</taxon>
        <taxon>Thermomonosporaceae</taxon>
        <taxon>Actinocorallia</taxon>
    </lineage>
</organism>
<comment type="caution">
    <text evidence="1">The sequence shown here is derived from an EMBL/GenBank/DDBJ whole genome shotgun (WGS) entry which is preliminary data.</text>
</comment>
<name>A0ABP6Q7G1_9ACTN</name>
<protein>
    <submittedName>
        <fullName evidence="1">ANTAR domain-containing protein</fullName>
    </submittedName>
</protein>
<dbReference type="RefSeq" id="WP_344827140.1">
    <property type="nucleotide sequence ID" value="NZ_BAAAUV010000006.1"/>
</dbReference>
<dbReference type="EMBL" id="BAAAUV010000006">
    <property type="protein sequence ID" value="GAA3209336.1"/>
    <property type="molecule type" value="Genomic_DNA"/>
</dbReference>
<accession>A0ABP6Q7G1</accession>
<dbReference type="InterPro" id="IPR029016">
    <property type="entry name" value="GAF-like_dom_sf"/>
</dbReference>
<gene>
    <name evidence="1" type="ORF">GCM10010468_26700</name>
</gene>
<proteinExistence type="predicted"/>
<evidence type="ECO:0000313" key="2">
    <source>
        <dbReference type="Proteomes" id="UP001501237"/>
    </source>
</evidence>
<keyword evidence="2" id="KW-1185">Reference proteome</keyword>
<sequence>MTNRPTTMESVLGAMIEKAGGPLPGQIGAACADVLGADRASITVVLDEVRHTVCVTDPVAGHLDELQFTVGEGPWLEAYATGSVVVAADLSGEEARWPMLVSGLREFTERTGERVGGSMGVPLRVRGESPDEFRLGALNLLFPGRISVDRVFAERARATADAAALAVLGVMPDGRDLGPDWWTFGADLRRSVHLATGLIAERLGLALEDALLRLRTSAFVHGQTSSERAEEILATRDVTEEDL</sequence>
<dbReference type="PROSITE" id="PS51257">
    <property type="entry name" value="PROKAR_LIPOPROTEIN"/>
    <property type="match status" value="1"/>
</dbReference>